<reference evidence="1 2" key="1">
    <citation type="journal article" date="2018" name="Front. Plant Sci.">
        <title>Red Clover (Trifolium pratense) and Zigzag Clover (T. medium) - A Picture of Genomic Similarities and Differences.</title>
        <authorList>
            <person name="Dluhosova J."/>
            <person name="Istvanek J."/>
            <person name="Nedelnik J."/>
            <person name="Repkova J."/>
        </authorList>
    </citation>
    <scope>NUCLEOTIDE SEQUENCE [LARGE SCALE GENOMIC DNA]</scope>
    <source>
        <strain evidence="2">cv. 10/8</strain>
        <tissue evidence="1">Leaf</tissue>
    </source>
</reference>
<name>A0A392RMX1_9FABA</name>
<proteinExistence type="predicted"/>
<evidence type="ECO:0000313" key="2">
    <source>
        <dbReference type="Proteomes" id="UP000265520"/>
    </source>
</evidence>
<evidence type="ECO:0000313" key="1">
    <source>
        <dbReference type="EMBL" id="MCI37140.1"/>
    </source>
</evidence>
<feature type="non-terminal residue" evidence="1">
    <location>
        <position position="58"/>
    </location>
</feature>
<organism evidence="1 2">
    <name type="scientific">Trifolium medium</name>
    <dbReference type="NCBI Taxonomy" id="97028"/>
    <lineage>
        <taxon>Eukaryota</taxon>
        <taxon>Viridiplantae</taxon>
        <taxon>Streptophyta</taxon>
        <taxon>Embryophyta</taxon>
        <taxon>Tracheophyta</taxon>
        <taxon>Spermatophyta</taxon>
        <taxon>Magnoliopsida</taxon>
        <taxon>eudicotyledons</taxon>
        <taxon>Gunneridae</taxon>
        <taxon>Pentapetalae</taxon>
        <taxon>rosids</taxon>
        <taxon>fabids</taxon>
        <taxon>Fabales</taxon>
        <taxon>Fabaceae</taxon>
        <taxon>Papilionoideae</taxon>
        <taxon>50 kb inversion clade</taxon>
        <taxon>NPAAA clade</taxon>
        <taxon>Hologalegina</taxon>
        <taxon>IRL clade</taxon>
        <taxon>Trifolieae</taxon>
        <taxon>Trifolium</taxon>
    </lineage>
</organism>
<dbReference type="AlphaFoldDB" id="A0A392RMX1"/>
<keyword evidence="2" id="KW-1185">Reference proteome</keyword>
<dbReference type="Proteomes" id="UP000265520">
    <property type="component" value="Unassembled WGS sequence"/>
</dbReference>
<protein>
    <submittedName>
        <fullName evidence="1">Uncharacterized protein</fullName>
    </submittedName>
</protein>
<comment type="caution">
    <text evidence="1">The sequence shown here is derived from an EMBL/GenBank/DDBJ whole genome shotgun (WGS) entry which is preliminary data.</text>
</comment>
<dbReference type="EMBL" id="LXQA010241163">
    <property type="protein sequence ID" value="MCI37140.1"/>
    <property type="molecule type" value="Genomic_DNA"/>
</dbReference>
<sequence>MGSWHHHRFKGNVEIVGYCLENENEEDMHRFRTIFAQISHQVKFWANQAFALCLHAPG</sequence>
<accession>A0A392RMX1</accession>